<reference evidence="5" key="1">
    <citation type="submission" date="2023-05" db="EMBL/GenBank/DDBJ databases">
        <authorList>
            <person name="Stuckert A."/>
        </authorList>
    </citation>
    <scope>NUCLEOTIDE SEQUENCE</scope>
</reference>
<dbReference type="PANTHER" id="PTHR12818">
    <property type="entry name" value="TRNA (ADENINE(37)-N6)-METHYLTRANSFERASE"/>
    <property type="match status" value="1"/>
</dbReference>
<keyword evidence="6" id="KW-1185">Reference proteome</keyword>
<evidence type="ECO:0000313" key="5">
    <source>
        <dbReference type="EMBL" id="CAI9592432.1"/>
    </source>
</evidence>
<feature type="region of interest" description="Disordered" evidence="3">
    <location>
        <begin position="21"/>
        <end position="53"/>
    </location>
</feature>
<evidence type="ECO:0000313" key="6">
    <source>
        <dbReference type="Proteomes" id="UP001162483"/>
    </source>
</evidence>
<dbReference type="PANTHER" id="PTHR12818:SF0">
    <property type="entry name" value="TRNA (ADENINE(37)-N6)-METHYLTRANSFERASE"/>
    <property type="match status" value="1"/>
</dbReference>
<organism evidence="5 6">
    <name type="scientific">Staurois parvus</name>
    <dbReference type="NCBI Taxonomy" id="386267"/>
    <lineage>
        <taxon>Eukaryota</taxon>
        <taxon>Metazoa</taxon>
        <taxon>Chordata</taxon>
        <taxon>Craniata</taxon>
        <taxon>Vertebrata</taxon>
        <taxon>Euteleostomi</taxon>
        <taxon>Amphibia</taxon>
        <taxon>Batrachia</taxon>
        <taxon>Anura</taxon>
        <taxon>Neobatrachia</taxon>
        <taxon>Ranoidea</taxon>
        <taxon>Ranidae</taxon>
        <taxon>Staurois</taxon>
    </lineage>
</organism>
<accession>A0ABN9F9A7</accession>
<dbReference type="Gene3D" id="3.30.2310.10">
    <property type="entry name" value="YaeB-like"/>
    <property type="match status" value="1"/>
</dbReference>
<feature type="compositionally biased region" description="Polar residues" evidence="3">
    <location>
        <begin position="41"/>
        <end position="53"/>
    </location>
</feature>
<dbReference type="Gene3D" id="2.40.30.70">
    <property type="entry name" value="YaeB-like"/>
    <property type="match status" value="1"/>
</dbReference>
<comment type="caution">
    <text evidence="5">The sequence shown here is derived from an EMBL/GenBank/DDBJ whole genome shotgun (WGS) entry which is preliminary data.</text>
</comment>
<dbReference type="InterPro" id="IPR036414">
    <property type="entry name" value="YaeB_N_sf"/>
</dbReference>
<comment type="similarity">
    <text evidence="2">Belongs to the tRNA methyltransferase O family.</text>
</comment>
<proteinExistence type="inferred from homology"/>
<evidence type="ECO:0000256" key="1">
    <source>
        <dbReference type="ARBA" id="ARBA00022691"/>
    </source>
</evidence>
<dbReference type="EMBL" id="CATNWA010016411">
    <property type="protein sequence ID" value="CAI9592432.1"/>
    <property type="molecule type" value="Genomic_DNA"/>
</dbReference>
<dbReference type="SUPFAM" id="SSF118196">
    <property type="entry name" value="YaeB-like"/>
    <property type="match status" value="1"/>
</dbReference>
<evidence type="ECO:0000256" key="2">
    <source>
        <dbReference type="ARBA" id="ARBA00033753"/>
    </source>
</evidence>
<gene>
    <name evidence="5" type="ORF">SPARVUS_LOCUS11367932</name>
</gene>
<name>A0ABN9F9A7_9NEOB</name>
<keyword evidence="1" id="KW-0949">S-adenosyl-L-methionine</keyword>
<sequence>MIHGTPVIDIKPYIAEYDSPRPTYTFVEDPEENKKEHEGSCDTSGNRQEPSSEQFNIICHSVENNIEDKAEISCSHGEILDDHKERVTLETTDGSSLHVEESCSLQEYSSRQQGKDLHILDQDTELTYQVNTSKKDGEDRDRTCDSFVPNWVTESPVPKLKVRFTPHAEMELKQFQAACDNGGPSFRYFYSFEEAKCAISTVLSADPRSVYRRNRCLDRLFYFTLDTMHMTCWFGDGFAEVVRIQPVSSQA</sequence>
<feature type="domain" description="TsaA-like" evidence="4">
    <location>
        <begin position="1"/>
        <end position="22"/>
    </location>
</feature>
<dbReference type="InterPro" id="IPR040372">
    <property type="entry name" value="YaeB-like"/>
</dbReference>
<protein>
    <recommendedName>
        <fullName evidence="4">TsaA-like domain-containing protein</fullName>
    </recommendedName>
</protein>
<dbReference type="InterPro" id="IPR023370">
    <property type="entry name" value="TrmO-like_N"/>
</dbReference>
<dbReference type="Proteomes" id="UP001162483">
    <property type="component" value="Unassembled WGS sequence"/>
</dbReference>
<dbReference type="InterPro" id="IPR036413">
    <property type="entry name" value="YaeB-like_sf"/>
</dbReference>
<evidence type="ECO:0000256" key="3">
    <source>
        <dbReference type="SAM" id="MobiDB-lite"/>
    </source>
</evidence>
<dbReference type="PROSITE" id="PS51668">
    <property type="entry name" value="TSAA_2"/>
    <property type="match status" value="1"/>
</dbReference>
<evidence type="ECO:0000259" key="4">
    <source>
        <dbReference type="PROSITE" id="PS51668"/>
    </source>
</evidence>